<organism evidence="2 3">
    <name type="scientific">Cerasicoccus arenae</name>
    <dbReference type="NCBI Taxonomy" id="424488"/>
    <lineage>
        <taxon>Bacteria</taxon>
        <taxon>Pseudomonadati</taxon>
        <taxon>Verrucomicrobiota</taxon>
        <taxon>Opitutia</taxon>
        <taxon>Puniceicoccales</taxon>
        <taxon>Cerasicoccaceae</taxon>
        <taxon>Cerasicoccus</taxon>
    </lineage>
</organism>
<evidence type="ECO:0000313" key="2">
    <source>
        <dbReference type="EMBL" id="GHC01104.1"/>
    </source>
</evidence>
<proteinExistence type="predicted"/>
<feature type="chain" id="PRO_5035275407" description="Peptidase M48 domain-containing protein" evidence="1">
    <location>
        <begin position="22"/>
        <end position="461"/>
    </location>
</feature>
<evidence type="ECO:0000256" key="1">
    <source>
        <dbReference type="SAM" id="SignalP"/>
    </source>
</evidence>
<name>A0A8J3DHK3_9BACT</name>
<protein>
    <recommendedName>
        <fullName evidence="4">Peptidase M48 domain-containing protein</fullName>
    </recommendedName>
</protein>
<reference evidence="2" key="1">
    <citation type="journal article" date="2014" name="Int. J. Syst. Evol. Microbiol.">
        <title>Complete genome sequence of Corynebacterium casei LMG S-19264T (=DSM 44701T), isolated from a smear-ripened cheese.</title>
        <authorList>
            <consortium name="US DOE Joint Genome Institute (JGI-PGF)"/>
            <person name="Walter F."/>
            <person name="Albersmeier A."/>
            <person name="Kalinowski J."/>
            <person name="Ruckert C."/>
        </authorList>
    </citation>
    <scope>NUCLEOTIDE SEQUENCE</scope>
    <source>
        <strain evidence="2">KCTC 12870</strain>
    </source>
</reference>
<dbReference type="AlphaFoldDB" id="A0A8J3DHK3"/>
<dbReference type="Proteomes" id="UP000642829">
    <property type="component" value="Unassembled WGS sequence"/>
</dbReference>
<reference evidence="2" key="2">
    <citation type="submission" date="2020-09" db="EMBL/GenBank/DDBJ databases">
        <authorList>
            <person name="Sun Q."/>
            <person name="Kim S."/>
        </authorList>
    </citation>
    <scope>NUCLEOTIDE SEQUENCE</scope>
    <source>
        <strain evidence="2">KCTC 12870</strain>
    </source>
</reference>
<evidence type="ECO:0008006" key="4">
    <source>
        <dbReference type="Google" id="ProtNLM"/>
    </source>
</evidence>
<comment type="caution">
    <text evidence="2">The sequence shown here is derived from an EMBL/GenBank/DDBJ whole genome shotgun (WGS) entry which is preliminary data.</text>
</comment>
<keyword evidence="1" id="KW-0732">Signal</keyword>
<sequence>MIRSLSILLLVMLAGSLGVLSAQHEESEKSARPAFTQTQAEQWLEEVLPVLEKVSGRQLAPPLPTVECVGQAALAKVLTSEFLDALNRLTPDDKDSTNAILAQAQGAQMAQAMLGKYSLKQKKLLLVPSNFTRIMDLADIPPEQLEPLVKLTIAHELGHRLQDQEIDLAAALGTITELEPMQSFNASMEGQAIVFHEMVGDELGLEVAVATLNYLMPGGGFMQDKFPNLENAKTPPPIYHKINYDYGGAYMRKLYQAGGPDATWDAMAKAPVDLNIILTARAVSHEGKSYMERLQGIEQLFDGGKWQVKQVALDQQGVRSQFNHLPKDLRNKMLAAVTSSSSIIAGQQSQRIVVFSLMTLSDPKYVAAVQEFMANSIAEKITTFRRQGIQFKQNERNIELPNDVTVFETTLEITIPQTGESADQYLCLMQKGDVIVQILLFGVPKPDDAKYQQIADRIFDH</sequence>
<dbReference type="EMBL" id="BMXG01000009">
    <property type="protein sequence ID" value="GHC01104.1"/>
    <property type="molecule type" value="Genomic_DNA"/>
</dbReference>
<keyword evidence="3" id="KW-1185">Reference proteome</keyword>
<feature type="signal peptide" evidence="1">
    <location>
        <begin position="1"/>
        <end position="21"/>
    </location>
</feature>
<dbReference type="RefSeq" id="WP_189514024.1">
    <property type="nucleotide sequence ID" value="NZ_BMXG01000009.1"/>
</dbReference>
<gene>
    <name evidence="2" type="ORF">GCM10007047_16900</name>
</gene>
<evidence type="ECO:0000313" key="3">
    <source>
        <dbReference type="Proteomes" id="UP000642829"/>
    </source>
</evidence>
<accession>A0A8J3DHK3</accession>